<dbReference type="GeneID" id="84591720"/>
<accession>A0AAJ8BVN5</accession>
<dbReference type="RefSeq" id="XP_059604124.1">
    <property type="nucleotide sequence ID" value="XM_059749154.1"/>
</dbReference>
<dbReference type="AlphaFoldDB" id="A0AAJ8BVN5"/>
<name>A0AAJ8BVN5_ASPNG</name>
<evidence type="ECO:0000313" key="1">
    <source>
        <dbReference type="RefSeq" id="XP_059604124.1"/>
    </source>
</evidence>
<gene>
    <name evidence="1" type="ORF">An08g06840</name>
</gene>
<proteinExistence type="predicted"/>
<organism evidence="1">
    <name type="scientific">Aspergillus niger</name>
    <dbReference type="NCBI Taxonomy" id="5061"/>
    <lineage>
        <taxon>Eukaryota</taxon>
        <taxon>Fungi</taxon>
        <taxon>Dikarya</taxon>
        <taxon>Ascomycota</taxon>
        <taxon>Pezizomycotina</taxon>
        <taxon>Eurotiomycetes</taxon>
        <taxon>Eurotiomycetidae</taxon>
        <taxon>Eurotiales</taxon>
        <taxon>Aspergillaceae</taxon>
        <taxon>Aspergillus</taxon>
        <taxon>Aspergillus subgen. Circumdati</taxon>
    </lineage>
</organism>
<reference evidence="1" key="1">
    <citation type="submission" date="2025-02" db="EMBL/GenBank/DDBJ databases">
        <authorList>
            <consortium name="NCBI Genome Project"/>
        </authorList>
    </citation>
    <scope>NUCLEOTIDE SEQUENCE</scope>
</reference>
<dbReference type="VEuPathDB" id="FungiDB:An08g06840"/>
<sequence length="179" mass="19777">MSSALLRGATISDPAGWIVCIQPQPEHGRPQPSLVGSSWGRQFAPIVPGVDIQEEDRDPTSMELHDLTDVMEPPRLNQLSMEIRKFQLVMQDITTSTRCRKKASNPTADHSMLARGDDLGLVARTSNPDDSVPDSPACHMLTDATSDRLMHGRERKFFSRDSMIPFFSPCSCSGIKPDV</sequence>
<dbReference type="KEGG" id="ang:An08g06840"/>
<reference evidence="1" key="2">
    <citation type="submission" date="2025-08" db="UniProtKB">
        <authorList>
            <consortium name="RefSeq"/>
        </authorList>
    </citation>
    <scope>IDENTIFICATION</scope>
</reference>
<protein>
    <submittedName>
        <fullName evidence="1">Uncharacterized protein</fullName>
    </submittedName>
</protein>